<dbReference type="GO" id="GO:0032153">
    <property type="term" value="C:cell division site"/>
    <property type="evidence" value="ECO:0007669"/>
    <property type="project" value="UniProtKB-UniRule"/>
</dbReference>
<comment type="subcellular location">
    <subcellularLocation>
        <location evidence="8">Cytoplasm</location>
    </subcellularLocation>
    <text evidence="8">Assembles at midcell at the inner surface of the cytoplasmic membrane.</text>
</comment>
<dbReference type="PANTHER" id="PTHR30314">
    <property type="entry name" value="CELL DIVISION PROTEIN FTSZ-RELATED"/>
    <property type="match status" value="1"/>
</dbReference>
<reference evidence="13" key="1">
    <citation type="journal article" date="2020" name="mSystems">
        <title>Genome- and Community-Level Interaction Insights into Carbon Utilization and Element Cycling Functions of Hydrothermarchaeota in Hydrothermal Sediment.</title>
        <authorList>
            <person name="Zhou Z."/>
            <person name="Liu Y."/>
            <person name="Xu W."/>
            <person name="Pan J."/>
            <person name="Luo Z.H."/>
            <person name="Li M."/>
        </authorList>
    </citation>
    <scope>NUCLEOTIDE SEQUENCE [LARGE SCALE GENOMIC DNA]</scope>
    <source>
        <strain evidence="13">SpSt-794</strain>
    </source>
</reference>
<evidence type="ECO:0000259" key="11">
    <source>
        <dbReference type="SMART" id="SM00864"/>
    </source>
</evidence>
<evidence type="ECO:0000256" key="2">
    <source>
        <dbReference type="ARBA" id="ARBA00022490"/>
    </source>
</evidence>
<comment type="similarity">
    <text evidence="1 8 10">Belongs to the FtsZ family.</text>
</comment>
<dbReference type="AlphaFoldDB" id="A0A7C4U3C9"/>
<keyword evidence="6 8" id="KW-0717">Septation</keyword>
<dbReference type="Pfam" id="PF00091">
    <property type="entry name" value="Tubulin"/>
    <property type="match status" value="1"/>
</dbReference>
<protein>
    <recommendedName>
        <fullName evidence="8 9">Cell division protein FtsZ</fullName>
    </recommendedName>
</protein>
<dbReference type="PRINTS" id="PR00423">
    <property type="entry name" value="CELLDVISFTSZ"/>
</dbReference>
<dbReference type="HAMAP" id="MF_00909">
    <property type="entry name" value="FtsZ"/>
    <property type="match status" value="1"/>
</dbReference>
<dbReference type="GO" id="GO:0005737">
    <property type="term" value="C:cytoplasm"/>
    <property type="evidence" value="ECO:0007669"/>
    <property type="project" value="UniProtKB-SubCell"/>
</dbReference>
<dbReference type="InterPro" id="IPR045061">
    <property type="entry name" value="FtsZ/CetZ"/>
</dbReference>
<dbReference type="GO" id="GO:0005525">
    <property type="term" value="F:GTP binding"/>
    <property type="evidence" value="ECO:0007669"/>
    <property type="project" value="UniProtKB-UniRule"/>
</dbReference>
<dbReference type="InterPro" id="IPR037103">
    <property type="entry name" value="Tubulin/FtsZ-like_C"/>
</dbReference>
<comment type="caution">
    <text evidence="13">The sequence shown here is derived from an EMBL/GenBank/DDBJ whole genome shotgun (WGS) entry which is preliminary data.</text>
</comment>
<dbReference type="CDD" id="cd02201">
    <property type="entry name" value="FtsZ_type1"/>
    <property type="match status" value="1"/>
</dbReference>
<feature type="binding site" evidence="8">
    <location>
        <position position="143"/>
    </location>
    <ligand>
        <name>GTP</name>
        <dbReference type="ChEBI" id="CHEBI:37565"/>
    </ligand>
</feature>
<dbReference type="GO" id="GO:0043093">
    <property type="term" value="P:FtsZ-dependent cytokinesis"/>
    <property type="evidence" value="ECO:0007669"/>
    <property type="project" value="UniProtKB-UniRule"/>
</dbReference>
<keyword evidence="3 8" id="KW-0132">Cell division</keyword>
<dbReference type="PROSITE" id="PS01134">
    <property type="entry name" value="FTSZ_1"/>
    <property type="match status" value="1"/>
</dbReference>
<evidence type="ECO:0000256" key="7">
    <source>
        <dbReference type="ARBA" id="ARBA00023306"/>
    </source>
</evidence>
<dbReference type="Gene3D" id="3.30.1330.20">
    <property type="entry name" value="Tubulin/FtsZ, C-terminal domain"/>
    <property type="match status" value="1"/>
</dbReference>
<dbReference type="PROSITE" id="PS01135">
    <property type="entry name" value="FTSZ_2"/>
    <property type="match status" value="1"/>
</dbReference>
<dbReference type="NCBIfam" id="TIGR00065">
    <property type="entry name" value="ftsZ"/>
    <property type="match status" value="1"/>
</dbReference>
<evidence type="ECO:0000256" key="8">
    <source>
        <dbReference type="HAMAP-Rule" id="MF_00909"/>
    </source>
</evidence>
<evidence type="ECO:0000256" key="1">
    <source>
        <dbReference type="ARBA" id="ARBA00009690"/>
    </source>
</evidence>
<feature type="binding site" evidence="8">
    <location>
        <position position="139"/>
    </location>
    <ligand>
        <name>GTP</name>
        <dbReference type="ChEBI" id="CHEBI:37565"/>
    </ligand>
</feature>
<feature type="domain" description="Tubulin/FtsZ GTPase" evidence="11">
    <location>
        <begin position="13"/>
        <end position="205"/>
    </location>
</feature>
<gene>
    <name evidence="8 13" type="primary">ftsZ</name>
    <name evidence="13" type="ORF">ENV82_01140</name>
</gene>
<feature type="binding site" evidence="8">
    <location>
        <begin position="108"/>
        <end position="110"/>
    </location>
    <ligand>
        <name>GTP</name>
        <dbReference type="ChEBI" id="CHEBI:37565"/>
    </ligand>
</feature>
<dbReference type="SUPFAM" id="SSF52490">
    <property type="entry name" value="Tubulin nucleotide-binding domain-like"/>
    <property type="match status" value="1"/>
</dbReference>
<dbReference type="InterPro" id="IPR008280">
    <property type="entry name" value="Tub_FtsZ_C"/>
</dbReference>
<dbReference type="GO" id="GO:0003924">
    <property type="term" value="F:GTPase activity"/>
    <property type="evidence" value="ECO:0007669"/>
    <property type="project" value="UniProtKB-UniRule"/>
</dbReference>
<evidence type="ECO:0000256" key="5">
    <source>
        <dbReference type="ARBA" id="ARBA00023134"/>
    </source>
</evidence>
<sequence length="351" mass="37884">MYNIDPWKAAQARIKVLGVGGGGGNAINRMIDEGIESVEFIAVNTDVQVLSLNRAEKKVQIGPRTTGGLGAGSFPDIGRKSAEESKDELRKVIEGTDLLFITAGMGGGTGTGASPVIASIAKELGILTVAVVTRPFTFEGRQRMQAAEEGVKQLLQFVDTLIVISNDKLLKIIDKKTPINEAFRVADNVLFYAVKGISEIITRPGLINVDFADVRTTLSNAGNAWFGIGSGRGENRAVDAAKQAITSPLLEYSISGASKVLLNITGSPENLTLYEVNEAATFVKDTVGENANLIFGTVFQDDLEDEVRVSLIAAGFDKKEGEQRKEKVVSFEENFDTGDFEIHAFLRKRRQ</sequence>
<dbReference type="InterPro" id="IPR000158">
    <property type="entry name" value="Cell_div_FtsZ"/>
</dbReference>
<comment type="subunit">
    <text evidence="8">Homodimer. Polymerizes to form a dynamic ring structure in a strictly GTP-dependent manner. Interacts directly with several other division proteins.</text>
</comment>
<dbReference type="InterPro" id="IPR036525">
    <property type="entry name" value="Tubulin/FtsZ_GTPase_sf"/>
</dbReference>
<proteinExistence type="inferred from homology"/>
<evidence type="ECO:0000259" key="12">
    <source>
        <dbReference type="SMART" id="SM00865"/>
    </source>
</evidence>
<dbReference type="InterPro" id="IPR018316">
    <property type="entry name" value="Tubulin/FtsZ_2-layer-sand-dom"/>
</dbReference>
<dbReference type="GO" id="GO:0051258">
    <property type="term" value="P:protein polymerization"/>
    <property type="evidence" value="ECO:0007669"/>
    <property type="project" value="UniProtKB-UniRule"/>
</dbReference>
<evidence type="ECO:0000256" key="9">
    <source>
        <dbReference type="NCBIfam" id="TIGR00065"/>
    </source>
</evidence>
<dbReference type="SMART" id="SM00865">
    <property type="entry name" value="Tubulin_C"/>
    <property type="match status" value="1"/>
</dbReference>
<feature type="binding site" evidence="8">
    <location>
        <begin position="21"/>
        <end position="25"/>
    </location>
    <ligand>
        <name>GTP</name>
        <dbReference type="ChEBI" id="CHEBI:37565"/>
    </ligand>
</feature>
<dbReference type="EMBL" id="DTHV01000032">
    <property type="protein sequence ID" value="HGW60033.1"/>
    <property type="molecule type" value="Genomic_DNA"/>
</dbReference>
<dbReference type="Pfam" id="PF12327">
    <property type="entry name" value="FtsZ_C"/>
    <property type="match status" value="1"/>
</dbReference>
<evidence type="ECO:0000256" key="6">
    <source>
        <dbReference type="ARBA" id="ARBA00023210"/>
    </source>
</evidence>
<feature type="domain" description="Tubulin/FtsZ 2-layer sandwich" evidence="12">
    <location>
        <begin position="207"/>
        <end position="325"/>
    </location>
</feature>
<dbReference type="GO" id="GO:0000917">
    <property type="term" value="P:division septum assembly"/>
    <property type="evidence" value="ECO:0007669"/>
    <property type="project" value="UniProtKB-KW"/>
</dbReference>
<dbReference type="PANTHER" id="PTHR30314:SF3">
    <property type="entry name" value="MITOCHONDRIAL DIVISION PROTEIN FSZA"/>
    <property type="match status" value="1"/>
</dbReference>
<keyword evidence="4 8" id="KW-0547">Nucleotide-binding</keyword>
<keyword evidence="7 8" id="KW-0131">Cell cycle</keyword>
<evidence type="ECO:0000256" key="3">
    <source>
        <dbReference type="ARBA" id="ARBA00022618"/>
    </source>
</evidence>
<evidence type="ECO:0000256" key="10">
    <source>
        <dbReference type="RuleBase" id="RU000631"/>
    </source>
</evidence>
<dbReference type="InterPro" id="IPR003008">
    <property type="entry name" value="Tubulin_FtsZ_GTPase"/>
</dbReference>
<organism evidence="13">
    <name type="scientific">Caldisericum exile</name>
    <dbReference type="NCBI Taxonomy" id="693075"/>
    <lineage>
        <taxon>Bacteria</taxon>
        <taxon>Pseudomonadati</taxon>
        <taxon>Caldisericota/Cryosericota group</taxon>
        <taxon>Caldisericota</taxon>
        <taxon>Caldisericia</taxon>
        <taxon>Caldisericales</taxon>
        <taxon>Caldisericaceae</taxon>
        <taxon>Caldisericum</taxon>
    </lineage>
</organism>
<evidence type="ECO:0000313" key="13">
    <source>
        <dbReference type="EMBL" id="HGW60033.1"/>
    </source>
</evidence>
<feature type="binding site" evidence="8">
    <location>
        <position position="187"/>
    </location>
    <ligand>
        <name>GTP</name>
        <dbReference type="ChEBI" id="CHEBI:37565"/>
    </ligand>
</feature>
<dbReference type="FunFam" id="3.40.50.1440:FF:000023">
    <property type="entry name" value="Cell division protein FtsZ"/>
    <property type="match status" value="1"/>
</dbReference>
<evidence type="ECO:0000256" key="4">
    <source>
        <dbReference type="ARBA" id="ARBA00022741"/>
    </source>
</evidence>
<accession>A0A7C4U3C9</accession>
<dbReference type="InterPro" id="IPR020805">
    <property type="entry name" value="Cell_div_FtsZ_CS"/>
</dbReference>
<dbReference type="Gene3D" id="3.40.50.1440">
    <property type="entry name" value="Tubulin/FtsZ, GTPase domain"/>
    <property type="match status" value="1"/>
</dbReference>
<keyword evidence="5 8" id="KW-0342">GTP-binding</keyword>
<comment type="function">
    <text evidence="8 10">Essential cell division protein that forms a contractile ring structure (Z ring) at the future cell division site. The regulation of the ring assembly controls the timing and the location of cell division. One of the functions of the FtsZ ring is to recruit other cell division proteins to the septum to produce a new cell wall between the dividing cells. Binds GTP and shows GTPase activity.</text>
</comment>
<dbReference type="SMART" id="SM00864">
    <property type="entry name" value="Tubulin"/>
    <property type="match status" value="1"/>
</dbReference>
<name>A0A7C4U3C9_9BACT</name>
<dbReference type="SUPFAM" id="SSF55307">
    <property type="entry name" value="Tubulin C-terminal domain-like"/>
    <property type="match status" value="1"/>
</dbReference>
<keyword evidence="2 8" id="KW-0963">Cytoplasm</keyword>
<dbReference type="InterPro" id="IPR024757">
    <property type="entry name" value="FtsZ_C"/>
</dbReference>